<feature type="compositionally biased region" description="Low complexity" evidence="1">
    <location>
        <begin position="37"/>
        <end position="64"/>
    </location>
</feature>
<protein>
    <submittedName>
        <fullName evidence="2">Uncharacterized protein</fullName>
    </submittedName>
</protein>
<comment type="caution">
    <text evidence="2">The sequence shown here is derived from an EMBL/GenBank/DDBJ whole genome shotgun (WGS) entry which is preliminary data.</text>
</comment>
<keyword evidence="3" id="KW-1185">Reference proteome</keyword>
<proteinExistence type="predicted"/>
<dbReference type="AlphaFoldDB" id="A0A811NZE6"/>
<sequence>MEAHSPYNYHIRGIDINGNSSHPFSLSPILPSPTIPQPSSLQTPPSDDSSPLSLSPQISSPLHLRSSSQQIPFNVQSYSSMQPPQNYANVGSALLHSHQLFYSKLSSPELNVALGNIDKSGGTQVGGGHNERFGLSSPQQSDDGLDGVMPKSFYAGESSSGGDAGSNLGGLNFQLARIVVVGLSCRFQ</sequence>
<evidence type="ECO:0000256" key="1">
    <source>
        <dbReference type="SAM" id="MobiDB-lite"/>
    </source>
</evidence>
<gene>
    <name evidence="2" type="ORF">NCGR_LOCUS21063</name>
</gene>
<evidence type="ECO:0000313" key="3">
    <source>
        <dbReference type="Proteomes" id="UP000604825"/>
    </source>
</evidence>
<feature type="region of interest" description="Disordered" evidence="1">
    <location>
        <begin position="25"/>
        <end position="66"/>
    </location>
</feature>
<dbReference type="EMBL" id="CAJGYO010000005">
    <property type="protein sequence ID" value="CAD6230878.1"/>
    <property type="molecule type" value="Genomic_DNA"/>
</dbReference>
<organism evidence="2 3">
    <name type="scientific">Miscanthus lutarioriparius</name>
    <dbReference type="NCBI Taxonomy" id="422564"/>
    <lineage>
        <taxon>Eukaryota</taxon>
        <taxon>Viridiplantae</taxon>
        <taxon>Streptophyta</taxon>
        <taxon>Embryophyta</taxon>
        <taxon>Tracheophyta</taxon>
        <taxon>Spermatophyta</taxon>
        <taxon>Magnoliopsida</taxon>
        <taxon>Liliopsida</taxon>
        <taxon>Poales</taxon>
        <taxon>Poaceae</taxon>
        <taxon>PACMAD clade</taxon>
        <taxon>Panicoideae</taxon>
        <taxon>Andropogonodae</taxon>
        <taxon>Andropogoneae</taxon>
        <taxon>Saccharinae</taxon>
        <taxon>Miscanthus</taxon>
    </lineage>
</organism>
<accession>A0A811NZE6</accession>
<evidence type="ECO:0000313" key="2">
    <source>
        <dbReference type="EMBL" id="CAD6230878.1"/>
    </source>
</evidence>
<reference evidence="2" key="1">
    <citation type="submission" date="2020-10" db="EMBL/GenBank/DDBJ databases">
        <authorList>
            <person name="Han B."/>
            <person name="Lu T."/>
            <person name="Zhao Q."/>
            <person name="Huang X."/>
            <person name="Zhao Y."/>
        </authorList>
    </citation>
    <scope>NUCLEOTIDE SEQUENCE</scope>
</reference>
<name>A0A811NZE6_9POAL</name>
<dbReference type="Proteomes" id="UP000604825">
    <property type="component" value="Unassembled WGS sequence"/>
</dbReference>